<keyword evidence="3" id="KW-1185">Reference proteome</keyword>
<organism evidence="2 3">
    <name type="scientific">Acanthosepion pharaonis</name>
    <name type="common">Pharaoh cuttlefish</name>
    <name type="synonym">Sepia pharaonis</name>
    <dbReference type="NCBI Taxonomy" id="158019"/>
    <lineage>
        <taxon>Eukaryota</taxon>
        <taxon>Metazoa</taxon>
        <taxon>Spiralia</taxon>
        <taxon>Lophotrochozoa</taxon>
        <taxon>Mollusca</taxon>
        <taxon>Cephalopoda</taxon>
        <taxon>Coleoidea</taxon>
        <taxon>Decapodiformes</taxon>
        <taxon>Sepiida</taxon>
        <taxon>Sepiina</taxon>
        <taxon>Sepiidae</taxon>
        <taxon>Acanthosepion</taxon>
    </lineage>
</organism>
<dbReference type="AlphaFoldDB" id="A0A812C9J9"/>
<proteinExistence type="predicted"/>
<dbReference type="OrthoDB" id="6159439at2759"/>
<gene>
    <name evidence="2" type="ORF">SPHA_31051</name>
</gene>
<dbReference type="Proteomes" id="UP000597762">
    <property type="component" value="Unassembled WGS sequence"/>
</dbReference>
<protein>
    <submittedName>
        <fullName evidence="2">Uncharacterized protein</fullName>
    </submittedName>
</protein>
<evidence type="ECO:0000256" key="1">
    <source>
        <dbReference type="SAM" id="MobiDB-lite"/>
    </source>
</evidence>
<evidence type="ECO:0000313" key="2">
    <source>
        <dbReference type="EMBL" id="CAE1258071.1"/>
    </source>
</evidence>
<accession>A0A812C9J9</accession>
<feature type="region of interest" description="Disordered" evidence="1">
    <location>
        <begin position="143"/>
        <end position="162"/>
    </location>
</feature>
<comment type="caution">
    <text evidence="2">The sequence shown here is derived from an EMBL/GenBank/DDBJ whole genome shotgun (WGS) entry which is preliminary data.</text>
</comment>
<sequence length="248" mass="24531">MNAPALHHYPATFPSTYGLAPTFQRQAPFPSMYGAAGLGSGGLGYSPHQSATDWDFHHGSSNLAMNLNGTLNGTSAVTASANFLSTRDSAAAQDYFTNANTMAQVSGSLSSVMTESMLSSGKSIGGGGSGAGGSLAGISSNGRSGSGLGGSSSAGAGAGATGGGGAHNGIGAPPSSPYCDSVNSAGYATSFPAVSPASLAVQSTVSGVTSKVTGESVELSFPFDLPHHYLHLHPRDDNPPKQSDSKPS</sequence>
<name>A0A812C9J9_ACAPH</name>
<reference evidence="2" key="1">
    <citation type="submission" date="2021-01" db="EMBL/GenBank/DDBJ databases">
        <authorList>
            <person name="Li R."/>
            <person name="Bekaert M."/>
        </authorList>
    </citation>
    <scope>NUCLEOTIDE SEQUENCE</scope>
    <source>
        <strain evidence="2">Farmed</strain>
    </source>
</reference>
<dbReference type="EMBL" id="CAHIKZ030001260">
    <property type="protein sequence ID" value="CAE1258071.1"/>
    <property type="molecule type" value="Genomic_DNA"/>
</dbReference>
<feature type="compositionally biased region" description="Gly residues" evidence="1">
    <location>
        <begin position="144"/>
        <end position="162"/>
    </location>
</feature>
<evidence type="ECO:0000313" key="3">
    <source>
        <dbReference type="Proteomes" id="UP000597762"/>
    </source>
</evidence>